<feature type="compositionally biased region" description="Basic and acidic residues" evidence="1">
    <location>
        <begin position="99"/>
        <end position="121"/>
    </location>
</feature>
<name>A0AA40KRX8_9HYME</name>
<proteinExistence type="predicted"/>
<dbReference type="EMBL" id="JAHYIQ010000007">
    <property type="protein sequence ID" value="KAK1130568.1"/>
    <property type="molecule type" value="Genomic_DNA"/>
</dbReference>
<reference evidence="2" key="1">
    <citation type="submission" date="2021-10" db="EMBL/GenBank/DDBJ databases">
        <title>Melipona bicolor Genome sequencing and assembly.</title>
        <authorList>
            <person name="Araujo N.S."/>
            <person name="Arias M.C."/>
        </authorList>
    </citation>
    <scope>NUCLEOTIDE SEQUENCE</scope>
    <source>
        <strain evidence="2">USP_2M_L1-L4_2017</strain>
        <tissue evidence="2">Whole body</tissue>
    </source>
</reference>
<dbReference type="AlphaFoldDB" id="A0AA40KRX8"/>
<feature type="region of interest" description="Disordered" evidence="1">
    <location>
        <begin position="95"/>
        <end position="121"/>
    </location>
</feature>
<evidence type="ECO:0000313" key="2">
    <source>
        <dbReference type="EMBL" id="KAK1130568.1"/>
    </source>
</evidence>
<organism evidence="2 3">
    <name type="scientific">Melipona bicolor</name>
    <dbReference type="NCBI Taxonomy" id="60889"/>
    <lineage>
        <taxon>Eukaryota</taxon>
        <taxon>Metazoa</taxon>
        <taxon>Ecdysozoa</taxon>
        <taxon>Arthropoda</taxon>
        <taxon>Hexapoda</taxon>
        <taxon>Insecta</taxon>
        <taxon>Pterygota</taxon>
        <taxon>Neoptera</taxon>
        <taxon>Endopterygota</taxon>
        <taxon>Hymenoptera</taxon>
        <taxon>Apocrita</taxon>
        <taxon>Aculeata</taxon>
        <taxon>Apoidea</taxon>
        <taxon>Anthophila</taxon>
        <taxon>Apidae</taxon>
        <taxon>Melipona</taxon>
    </lineage>
</organism>
<keyword evidence="3" id="KW-1185">Reference proteome</keyword>
<evidence type="ECO:0000313" key="3">
    <source>
        <dbReference type="Proteomes" id="UP001177670"/>
    </source>
</evidence>
<comment type="caution">
    <text evidence="2">The sequence shown here is derived from an EMBL/GenBank/DDBJ whole genome shotgun (WGS) entry which is preliminary data.</text>
</comment>
<dbReference type="Proteomes" id="UP001177670">
    <property type="component" value="Unassembled WGS sequence"/>
</dbReference>
<sequence>MRMCYKFQNVATKIGTVSPISTKFRNLKLTLINSRNIERDSPKSTLLQLPPHSATINRKPRAVKTVEWLGVVGVSTMEHEYSRLHVIPNQSKLITMHETGGKRGWSDRNRPGHKDPDPLFH</sequence>
<gene>
    <name evidence="2" type="ORF">K0M31_018694</name>
</gene>
<protein>
    <submittedName>
        <fullName evidence="2">Uncharacterized protein</fullName>
    </submittedName>
</protein>
<evidence type="ECO:0000256" key="1">
    <source>
        <dbReference type="SAM" id="MobiDB-lite"/>
    </source>
</evidence>
<accession>A0AA40KRX8</accession>